<dbReference type="SUPFAM" id="SSF56322">
    <property type="entry name" value="ADC synthase"/>
    <property type="match status" value="1"/>
</dbReference>
<evidence type="ECO:0000256" key="3">
    <source>
        <dbReference type="ARBA" id="ARBA00012824"/>
    </source>
</evidence>
<comment type="catalytic activity">
    <reaction evidence="1">
        <text>chorismate = isochorismate</text>
        <dbReference type="Rhea" id="RHEA:18985"/>
        <dbReference type="ChEBI" id="CHEBI:29748"/>
        <dbReference type="ChEBI" id="CHEBI:29780"/>
        <dbReference type="EC" id="5.4.4.2"/>
    </reaction>
</comment>
<dbReference type="InterPro" id="IPR004561">
    <property type="entry name" value="IsoChor_synthase"/>
</dbReference>
<evidence type="ECO:0000313" key="8">
    <source>
        <dbReference type="Proteomes" id="UP000515934"/>
    </source>
</evidence>
<organism evidence="7 8">
    <name type="scientific">Leucobacter denitrificans</name>
    <dbReference type="NCBI Taxonomy" id="683042"/>
    <lineage>
        <taxon>Bacteria</taxon>
        <taxon>Bacillati</taxon>
        <taxon>Actinomycetota</taxon>
        <taxon>Actinomycetes</taxon>
        <taxon>Micrococcales</taxon>
        <taxon>Microbacteriaceae</taxon>
        <taxon>Leucobacter</taxon>
    </lineage>
</organism>
<evidence type="ECO:0000259" key="6">
    <source>
        <dbReference type="Pfam" id="PF00425"/>
    </source>
</evidence>
<gene>
    <name evidence="7" type="ORF">H9L06_07080</name>
</gene>
<dbReference type="InterPro" id="IPR005801">
    <property type="entry name" value="ADC_synthase"/>
</dbReference>
<evidence type="ECO:0000256" key="4">
    <source>
        <dbReference type="ARBA" id="ARBA00023235"/>
    </source>
</evidence>
<name>A0A7G9S7Y0_9MICO</name>
<dbReference type="KEGG" id="ldn:H9L06_07080"/>
<protein>
    <recommendedName>
        <fullName evidence="3">isochorismate synthase</fullName>
        <ecNumber evidence="3">5.4.4.2</ecNumber>
    </recommendedName>
    <alternativeName>
        <fullName evidence="5">Isochorismate mutase</fullName>
    </alternativeName>
</protein>
<evidence type="ECO:0000313" key="7">
    <source>
        <dbReference type="EMBL" id="QNN63955.1"/>
    </source>
</evidence>
<dbReference type="GO" id="GO:0008909">
    <property type="term" value="F:isochorismate synthase activity"/>
    <property type="evidence" value="ECO:0007669"/>
    <property type="project" value="UniProtKB-EC"/>
</dbReference>
<feature type="domain" description="Chorismate-utilising enzyme C-terminal" evidence="6">
    <location>
        <begin position="139"/>
        <end position="395"/>
    </location>
</feature>
<evidence type="ECO:0000256" key="1">
    <source>
        <dbReference type="ARBA" id="ARBA00000799"/>
    </source>
</evidence>
<accession>A0A7G9S7Y0</accession>
<keyword evidence="8" id="KW-1185">Reference proteome</keyword>
<dbReference type="Proteomes" id="UP000515934">
    <property type="component" value="Chromosome"/>
</dbReference>
<dbReference type="PANTHER" id="PTHR42839:SF2">
    <property type="entry name" value="ISOCHORISMATE SYNTHASE ENTC"/>
    <property type="match status" value="1"/>
</dbReference>
<comment type="similarity">
    <text evidence="2">Belongs to the isochorismate synthase family.</text>
</comment>
<proteinExistence type="inferred from homology"/>
<dbReference type="Pfam" id="PF00425">
    <property type="entry name" value="Chorismate_bind"/>
    <property type="match status" value="1"/>
</dbReference>
<reference evidence="7 8" key="1">
    <citation type="submission" date="2020-08" db="EMBL/GenBank/DDBJ databases">
        <title>Genome sequence of Leucobacter denitrificans KACC 14055T.</title>
        <authorList>
            <person name="Hyun D.-W."/>
            <person name="Bae J.-W."/>
        </authorList>
    </citation>
    <scope>NUCLEOTIDE SEQUENCE [LARGE SCALE GENOMIC DNA]</scope>
    <source>
        <strain evidence="7 8">KACC 14055</strain>
    </source>
</reference>
<dbReference type="NCBIfam" id="TIGR00543">
    <property type="entry name" value="isochor_syn"/>
    <property type="match status" value="1"/>
</dbReference>
<keyword evidence="4 7" id="KW-0413">Isomerase</keyword>
<dbReference type="InterPro" id="IPR015890">
    <property type="entry name" value="Chorismate_C"/>
</dbReference>
<dbReference type="PANTHER" id="PTHR42839">
    <property type="entry name" value="ISOCHORISMATE SYNTHASE ENTC"/>
    <property type="match status" value="1"/>
</dbReference>
<dbReference type="AlphaFoldDB" id="A0A7G9S7Y0"/>
<dbReference type="EMBL" id="CP060716">
    <property type="protein sequence ID" value="QNN63955.1"/>
    <property type="molecule type" value="Genomic_DNA"/>
</dbReference>
<evidence type="ECO:0000256" key="2">
    <source>
        <dbReference type="ARBA" id="ARBA00005297"/>
    </source>
</evidence>
<dbReference type="Gene3D" id="3.60.120.10">
    <property type="entry name" value="Anthranilate synthase"/>
    <property type="match status" value="1"/>
</dbReference>
<evidence type="ECO:0000256" key="5">
    <source>
        <dbReference type="ARBA" id="ARBA00041564"/>
    </source>
</evidence>
<sequence>MFWNRDDRGCVGVGEVLRLTFSGEQRYLEASRAWREIAAHAEIDDPVGMPGSGLLAFGTFAFADDSSVESVLIVPRILVNRHRGTAWITEITRVDSSQVAGEKSVPVLPTATDLGVWHGVELHAASDSVDRATAGSKVDDYLAGVVEATQRIDAGAVEKVVLSRQIAGEVSAGADLRVPLDRLSAKYLDCWTFAVDGLIGASPETLVRSTGGAVSARVLAGTRGRHPEDAARDRAARDELLRSAKEQHEHDFAVQSVVTALAPHVRDMRTSDDPFALQLPNVWHLATDLGASLGAETTALELVDALHPTAAVAGTPTADAVELIAELEPFDRGRYSGAVGWIDADGDGEWVIALRCAQVTEADGGSGSRTVVATAGGGIVAGSDPQHELGETVSKFRPITEAFSSGS</sequence>
<dbReference type="EC" id="5.4.4.2" evidence="3"/>